<comment type="caution">
    <text evidence="2">The sequence shown here is derived from an EMBL/GenBank/DDBJ whole genome shotgun (WGS) entry which is preliminary data.</text>
</comment>
<keyword evidence="3" id="KW-1185">Reference proteome</keyword>
<name>A0A8J2LIS8_9HEXA</name>
<dbReference type="OrthoDB" id="10682223at2759"/>
<organism evidence="2 3">
    <name type="scientific">Allacma fusca</name>
    <dbReference type="NCBI Taxonomy" id="39272"/>
    <lineage>
        <taxon>Eukaryota</taxon>
        <taxon>Metazoa</taxon>
        <taxon>Ecdysozoa</taxon>
        <taxon>Arthropoda</taxon>
        <taxon>Hexapoda</taxon>
        <taxon>Collembola</taxon>
        <taxon>Symphypleona</taxon>
        <taxon>Sminthuridae</taxon>
        <taxon>Allacma</taxon>
    </lineage>
</organism>
<protein>
    <submittedName>
        <fullName evidence="2">Uncharacterized protein</fullName>
    </submittedName>
</protein>
<evidence type="ECO:0000313" key="2">
    <source>
        <dbReference type="EMBL" id="CAG7836208.1"/>
    </source>
</evidence>
<dbReference type="Proteomes" id="UP000708208">
    <property type="component" value="Unassembled WGS sequence"/>
</dbReference>
<proteinExistence type="predicted"/>
<sequence length="415" mass="46572">MHQGQIFQDVVLAPFETNPVTPQYFIVDADGSIVPIMDGNNFTILAPEPDDEIPPHKLDHMYAKKPREPGSEVVKPARRRSKKKELLKNHYYVQEMMEEAPPKINIIRGRHAMTTPHNRPKILTSPQKMLSTFASTNMFSGSANTGVGYIPPVARNITKKKVEEIPQAVVFEDYEDFNAPSPGAVVTVCDGVELDPVIVNARTLKPKKLSYHISCGESPSSIENRNSSLDSMGEPEDDTELFLDFPMEEEEEVDPSIDVDFNEISMNPGSGIDILRSAPITYFHPRNEVEDVEYDDQSPDASPRGSESDKRRSPTHRSQNLLDDNYYQSTNKVAKKRGRPMKAQPDSLYGEVDDWGGLHSSGSSHSVIIKHDEVIDVEQIEVVAPVPTRRSTRPIKAPSRLDDIEDISSTKRKRR</sequence>
<dbReference type="EMBL" id="CAJVCH010570926">
    <property type="protein sequence ID" value="CAG7836208.1"/>
    <property type="molecule type" value="Genomic_DNA"/>
</dbReference>
<gene>
    <name evidence="2" type="ORF">AFUS01_LOCUS45475</name>
</gene>
<reference evidence="2" key="1">
    <citation type="submission" date="2021-06" db="EMBL/GenBank/DDBJ databases">
        <authorList>
            <person name="Hodson N. C."/>
            <person name="Mongue J. A."/>
            <person name="Jaron S. K."/>
        </authorList>
    </citation>
    <scope>NUCLEOTIDE SEQUENCE</scope>
</reference>
<dbReference type="AlphaFoldDB" id="A0A8J2LIS8"/>
<evidence type="ECO:0000256" key="1">
    <source>
        <dbReference type="SAM" id="MobiDB-lite"/>
    </source>
</evidence>
<feature type="region of interest" description="Disordered" evidence="1">
    <location>
        <begin position="288"/>
        <end position="348"/>
    </location>
</feature>
<feature type="compositionally biased region" description="Polar residues" evidence="1">
    <location>
        <begin position="217"/>
        <end position="230"/>
    </location>
</feature>
<feature type="region of interest" description="Disordered" evidence="1">
    <location>
        <begin position="389"/>
        <end position="415"/>
    </location>
</feature>
<accession>A0A8J2LIS8</accession>
<evidence type="ECO:0000313" key="3">
    <source>
        <dbReference type="Proteomes" id="UP000708208"/>
    </source>
</evidence>
<feature type="compositionally biased region" description="Polar residues" evidence="1">
    <location>
        <begin position="316"/>
        <end position="332"/>
    </location>
</feature>
<feature type="region of interest" description="Disordered" evidence="1">
    <location>
        <begin position="217"/>
        <end position="237"/>
    </location>
</feature>